<name>A0A7W3VYL3_9PSEU</name>
<keyword evidence="3" id="KW-1185">Reference proteome</keyword>
<sequence>MSAPAAAVHAGPVLRTTVPMDLRHPTLGRVDVDYQVWLQPDSPDHRLEACTPRDAASRDALRLLASR</sequence>
<comment type="caution">
    <text evidence="2">The sequence shown here is derived from an EMBL/GenBank/DDBJ whole genome shotgun (WGS) entry which is preliminary data.</text>
</comment>
<proteinExistence type="predicted"/>
<gene>
    <name evidence="2" type="ORF">H4281_20380</name>
</gene>
<dbReference type="RefSeq" id="WP_182892519.1">
    <property type="nucleotide sequence ID" value="NZ_JACGZW010000006.1"/>
</dbReference>
<dbReference type="Pfam" id="PF17765">
    <property type="entry name" value="MLTR_LBD"/>
    <property type="match status" value="1"/>
</dbReference>
<dbReference type="InterPro" id="IPR041413">
    <property type="entry name" value="MLTR_LBD"/>
</dbReference>
<protein>
    <recommendedName>
        <fullName evidence="1">MmyB-like transcription regulator ligand binding domain-containing protein</fullName>
    </recommendedName>
</protein>
<evidence type="ECO:0000313" key="3">
    <source>
        <dbReference type="Proteomes" id="UP000526734"/>
    </source>
</evidence>
<dbReference type="Proteomes" id="UP000526734">
    <property type="component" value="Unassembled WGS sequence"/>
</dbReference>
<evidence type="ECO:0000259" key="1">
    <source>
        <dbReference type="Pfam" id="PF17765"/>
    </source>
</evidence>
<feature type="domain" description="MmyB-like transcription regulator ligand binding" evidence="1">
    <location>
        <begin position="15"/>
        <end position="64"/>
    </location>
</feature>
<evidence type="ECO:0000313" key="2">
    <source>
        <dbReference type="EMBL" id="MBB1155510.1"/>
    </source>
</evidence>
<dbReference type="EMBL" id="JACGZW010000006">
    <property type="protein sequence ID" value="MBB1155510.1"/>
    <property type="molecule type" value="Genomic_DNA"/>
</dbReference>
<reference evidence="2 3" key="1">
    <citation type="submission" date="2020-08" db="EMBL/GenBank/DDBJ databases">
        <title>Amycolatopsis sp. nov. DR6-1 isolated from Dendrobium heterocarpum.</title>
        <authorList>
            <person name="Tedsree N."/>
            <person name="Kuncharoen N."/>
            <person name="Likhitwitayawuid K."/>
            <person name="Tanasupawat S."/>
        </authorList>
    </citation>
    <scope>NUCLEOTIDE SEQUENCE [LARGE SCALE GENOMIC DNA]</scope>
    <source>
        <strain evidence="2 3">DR6-1</strain>
    </source>
</reference>
<accession>A0A7W3VYL3</accession>
<organism evidence="2 3">
    <name type="scientific">Amycolatopsis dendrobii</name>
    <dbReference type="NCBI Taxonomy" id="2760662"/>
    <lineage>
        <taxon>Bacteria</taxon>
        <taxon>Bacillati</taxon>
        <taxon>Actinomycetota</taxon>
        <taxon>Actinomycetes</taxon>
        <taxon>Pseudonocardiales</taxon>
        <taxon>Pseudonocardiaceae</taxon>
        <taxon>Amycolatopsis</taxon>
    </lineage>
</organism>
<dbReference type="Gene3D" id="3.30.450.180">
    <property type="match status" value="1"/>
</dbReference>
<dbReference type="AlphaFoldDB" id="A0A7W3VYL3"/>